<feature type="domain" description="EAL" evidence="1">
    <location>
        <begin position="178"/>
        <end position="411"/>
    </location>
</feature>
<dbReference type="InterPro" id="IPR001633">
    <property type="entry name" value="EAL_dom"/>
</dbReference>
<dbReference type="PANTHER" id="PTHR33121">
    <property type="entry name" value="CYCLIC DI-GMP PHOSPHODIESTERASE PDEF"/>
    <property type="match status" value="1"/>
</dbReference>
<sequence>MSGADSLFLQSLLEAQGIIVGAGTEPGSVIEAILEQAQALTGSAGAVLEMLDGDQLIYGAASGSMQRFLGQKCSAEKSLSGLCSRLKCVLVCDDSENDARIDHKASIRDGTRSLIVAPLPFDNRTIAILKVVSPYAFSYGPGDVMALEHLSVLMGFALGQARERMFDKTLDREESELLQQTRERVEAVIASESFDMVYQPIFDIGERREVGLEALARFPNASEPTEWWLRAAANVGLGVEFELALAKRALVELAVVPEELYVAVNVSPATMISDGLAQLCVSHKAERIILELTEHSSVDDYAELLERTHWLRRHGVKIAVDDAGAGFSTLRHVLHVQPDLIKLDRSITASIDQKPVHQTLVSAMLTFANGTAAALVAEGIETDAEFEVLVELGVQFGQGFFLGRPAPRPAR</sequence>
<evidence type="ECO:0000313" key="2">
    <source>
        <dbReference type="EMBL" id="TDR48650.1"/>
    </source>
</evidence>
<dbReference type="SUPFAM" id="SSF55781">
    <property type="entry name" value="GAF domain-like"/>
    <property type="match status" value="1"/>
</dbReference>
<dbReference type="Pfam" id="PF13185">
    <property type="entry name" value="GAF_2"/>
    <property type="match status" value="1"/>
</dbReference>
<dbReference type="Proteomes" id="UP000295293">
    <property type="component" value="Unassembled WGS sequence"/>
</dbReference>
<keyword evidence="3" id="KW-1185">Reference proteome</keyword>
<reference evidence="2 3" key="1">
    <citation type="submission" date="2019-03" db="EMBL/GenBank/DDBJ databases">
        <title>Genomic Encyclopedia of Type Strains, Phase IV (KMG-IV): sequencing the most valuable type-strain genomes for metagenomic binning, comparative biology and taxonomic classification.</title>
        <authorList>
            <person name="Goeker M."/>
        </authorList>
    </citation>
    <scope>NUCLEOTIDE SEQUENCE [LARGE SCALE GENOMIC DNA]</scope>
    <source>
        <strain evidence="2 3">DSM 21667</strain>
    </source>
</reference>
<proteinExistence type="predicted"/>
<dbReference type="InterPro" id="IPR035919">
    <property type="entry name" value="EAL_sf"/>
</dbReference>
<dbReference type="SMART" id="SM00052">
    <property type="entry name" value="EAL"/>
    <property type="match status" value="1"/>
</dbReference>
<dbReference type="PANTHER" id="PTHR33121:SF76">
    <property type="entry name" value="SIGNALING PROTEIN"/>
    <property type="match status" value="1"/>
</dbReference>
<evidence type="ECO:0000313" key="3">
    <source>
        <dbReference type="Proteomes" id="UP000295293"/>
    </source>
</evidence>
<dbReference type="InterPro" id="IPR029016">
    <property type="entry name" value="GAF-like_dom_sf"/>
</dbReference>
<dbReference type="CDD" id="cd01948">
    <property type="entry name" value="EAL"/>
    <property type="match status" value="1"/>
</dbReference>
<organism evidence="2 3">
    <name type="scientific">Tahibacter aquaticus</name>
    <dbReference type="NCBI Taxonomy" id="520092"/>
    <lineage>
        <taxon>Bacteria</taxon>
        <taxon>Pseudomonadati</taxon>
        <taxon>Pseudomonadota</taxon>
        <taxon>Gammaproteobacteria</taxon>
        <taxon>Lysobacterales</taxon>
        <taxon>Rhodanobacteraceae</taxon>
        <taxon>Tahibacter</taxon>
    </lineage>
</organism>
<dbReference type="AlphaFoldDB" id="A0A4R6Z9Q9"/>
<protein>
    <submittedName>
        <fullName evidence="2">EAL domain-containing protein (Putative c-di-GMP-specific phosphodiesterase class I)</fullName>
    </submittedName>
</protein>
<comment type="caution">
    <text evidence="2">The sequence shown here is derived from an EMBL/GenBank/DDBJ whole genome shotgun (WGS) entry which is preliminary data.</text>
</comment>
<dbReference type="InterPro" id="IPR050706">
    <property type="entry name" value="Cyclic-di-GMP_PDE-like"/>
</dbReference>
<dbReference type="GO" id="GO:0071111">
    <property type="term" value="F:cyclic-guanylate-specific phosphodiesterase activity"/>
    <property type="evidence" value="ECO:0007669"/>
    <property type="project" value="InterPro"/>
</dbReference>
<name>A0A4R6Z9Q9_9GAMM</name>
<dbReference type="Gene3D" id="3.20.20.450">
    <property type="entry name" value="EAL domain"/>
    <property type="match status" value="1"/>
</dbReference>
<dbReference type="RefSeq" id="WP_166653804.1">
    <property type="nucleotide sequence ID" value="NZ_SNZH01000001.1"/>
</dbReference>
<accession>A0A4R6Z9Q9</accession>
<dbReference type="InterPro" id="IPR003018">
    <property type="entry name" value="GAF"/>
</dbReference>
<dbReference type="PROSITE" id="PS50883">
    <property type="entry name" value="EAL"/>
    <property type="match status" value="1"/>
</dbReference>
<dbReference type="Pfam" id="PF00563">
    <property type="entry name" value="EAL"/>
    <property type="match status" value="1"/>
</dbReference>
<gene>
    <name evidence="2" type="ORF">DFR29_101272</name>
</gene>
<dbReference type="EMBL" id="SNZH01000001">
    <property type="protein sequence ID" value="TDR48650.1"/>
    <property type="molecule type" value="Genomic_DNA"/>
</dbReference>
<dbReference type="SUPFAM" id="SSF141868">
    <property type="entry name" value="EAL domain-like"/>
    <property type="match status" value="1"/>
</dbReference>
<evidence type="ECO:0000259" key="1">
    <source>
        <dbReference type="PROSITE" id="PS50883"/>
    </source>
</evidence>
<dbReference type="Gene3D" id="3.30.450.40">
    <property type="match status" value="1"/>
</dbReference>